<evidence type="ECO:0000313" key="3">
    <source>
        <dbReference type="Proteomes" id="UP000037432"/>
    </source>
</evidence>
<name>A0A0J8BY79_STRVR</name>
<gene>
    <name evidence="2" type="ORF">ACM01_31785</name>
</gene>
<sequence>MAVGLASLAAGLVTAQPAAAASGLTAVPYSGLKLSLDAEKDFRQLGAAVQGVEAQSGAVSKVSALSVAQSRQHTGQASLCHDTGLDGSLKYDGFCWDKADDTSNSWSTNGGWTPQGLTGSHDASPSGTVDGHHLYLASWYWGNGGSNLNKFGRVSIAESTGSSVSYGHVLLVQPTGQGASANFKPVTNVHADGVVWYGNKLFVANGGELQVYDMRHLWKMDSRSERTGIVNGVSSARWHDYALPMVARYQTVPQGTNVRACAPATGDKPCLSSLSLDRSKTPDALVSGEYRDRDAGGGGRVIRWNLNAATALPEADGSASVGSATADAAYSSPVWRMQGVATDGTYYYMSGECPKGWVPDPKNDDGYYCIHRAEVGAEPRVLTKSPPLTQNLSYAPSSGRLWGLNERVNTSNGKRVVFSLDPTP</sequence>
<accession>A0A0J8BY79</accession>
<dbReference type="EMBL" id="LFNT01000049">
    <property type="protein sequence ID" value="KMS70430.1"/>
    <property type="molecule type" value="Genomic_DNA"/>
</dbReference>
<comment type="caution">
    <text evidence="2">The sequence shown here is derived from an EMBL/GenBank/DDBJ whole genome shotgun (WGS) entry which is preliminary data.</text>
</comment>
<proteinExistence type="predicted"/>
<dbReference type="Proteomes" id="UP000037432">
    <property type="component" value="Unassembled WGS sequence"/>
</dbReference>
<dbReference type="AlphaFoldDB" id="A0A0J8BY79"/>
<protein>
    <recommendedName>
        <fullName evidence="4">Secreted protein</fullName>
    </recommendedName>
</protein>
<organism evidence="2 3">
    <name type="scientific">Streptomyces viridochromogenes</name>
    <dbReference type="NCBI Taxonomy" id="1938"/>
    <lineage>
        <taxon>Bacteria</taxon>
        <taxon>Bacillati</taxon>
        <taxon>Actinomycetota</taxon>
        <taxon>Actinomycetes</taxon>
        <taxon>Kitasatosporales</taxon>
        <taxon>Streptomycetaceae</taxon>
        <taxon>Streptomyces</taxon>
    </lineage>
</organism>
<keyword evidence="1" id="KW-0732">Signal</keyword>
<reference evidence="2 3" key="1">
    <citation type="submission" date="2015-06" db="EMBL/GenBank/DDBJ databases">
        <authorList>
            <person name="Ju K.-S."/>
            <person name="Doroghazi J.R."/>
            <person name="Metcalf W.W."/>
        </authorList>
    </citation>
    <scope>NUCLEOTIDE SEQUENCE [LARGE SCALE GENOMIC DNA]</scope>
    <source>
        <strain evidence="2 3">NRRL 3414</strain>
    </source>
</reference>
<feature type="chain" id="PRO_5009778700" description="Secreted protein" evidence="1">
    <location>
        <begin position="21"/>
        <end position="424"/>
    </location>
</feature>
<evidence type="ECO:0000313" key="2">
    <source>
        <dbReference type="EMBL" id="KMS70430.1"/>
    </source>
</evidence>
<dbReference type="PATRIC" id="fig|1938.3.peg.6361"/>
<evidence type="ECO:0000256" key="1">
    <source>
        <dbReference type="SAM" id="SignalP"/>
    </source>
</evidence>
<feature type="signal peptide" evidence="1">
    <location>
        <begin position="1"/>
        <end position="20"/>
    </location>
</feature>
<evidence type="ECO:0008006" key="4">
    <source>
        <dbReference type="Google" id="ProtNLM"/>
    </source>
</evidence>